<evidence type="ECO:0000256" key="1">
    <source>
        <dbReference type="SAM" id="MobiDB-lite"/>
    </source>
</evidence>
<dbReference type="Proteomes" id="UP000249497">
    <property type="component" value="Unassembled WGS sequence"/>
</dbReference>
<feature type="region of interest" description="Disordered" evidence="1">
    <location>
        <begin position="21"/>
        <end position="75"/>
    </location>
</feature>
<organism evidence="2 3">
    <name type="scientific">Aspergillus japonicus CBS 114.51</name>
    <dbReference type="NCBI Taxonomy" id="1448312"/>
    <lineage>
        <taxon>Eukaryota</taxon>
        <taxon>Fungi</taxon>
        <taxon>Dikarya</taxon>
        <taxon>Ascomycota</taxon>
        <taxon>Pezizomycotina</taxon>
        <taxon>Eurotiomycetes</taxon>
        <taxon>Eurotiomycetidae</taxon>
        <taxon>Eurotiales</taxon>
        <taxon>Aspergillaceae</taxon>
        <taxon>Aspergillus</taxon>
        <taxon>Aspergillus subgen. Circumdati</taxon>
    </lineage>
</organism>
<evidence type="ECO:0000313" key="2">
    <source>
        <dbReference type="EMBL" id="RAH87253.1"/>
    </source>
</evidence>
<dbReference type="EMBL" id="KZ824770">
    <property type="protein sequence ID" value="RAH87253.1"/>
    <property type="molecule type" value="Genomic_DNA"/>
</dbReference>
<gene>
    <name evidence="2" type="ORF">BO86DRAFT_394061</name>
</gene>
<keyword evidence="3" id="KW-1185">Reference proteome</keyword>
<accession>A0A8T8XFZ1</accession>
<dbReference type="AlphaFoldDB" id="A0A8T8XFZ1"/>
<dbReference type="RefSeq" id="XP_025533147.1">
    <property type="nucleotide sequence ID" value="XM_025673161.1"/>
</dbReference>
<proteinExistence type="predicted"/>
<reference evidence="2 3" key="1">
    <citation type="submission" date="2018-02" db="EMBL/GenBank/DDBJ databases">
        <title>The genomes of Aspergillus section Nigri reveals drivers in fungal speciation.</title>
        <authorList>
            <consortium name="DOE Joint Genome Institute"/>
            <person name="Vesth T.C."/>
            <person name="Nybo J."/>
            <person name="Theobald S."/>
            <person name="Brandl J."/>
            <person name="Frisvad J.C."/>
            <person name="Nielsen K.F."/>
            <person name="Lyhne E.K."/>
            <person name="Kogle M.E."/>
            <person name="Kuo A."/>
            <person name="Riley R."/>
            <person name="Clum A."/>
            <person name="Nolan M."/>
            <person name="Lipzen A."/>
            <person name="Salamov A."/>
            <person name="Henrissat B."/>
            <person name="Wiebenga A."/>
            <person name="De vries R.P."/>
            <person name="Grigoriev I.V."/>
            <person name="Mortensen U.H."/>
            <person name="Andersen M.R."/>
            <person name="Baker S.E."/>
        </authorList>
    </citation>
    <scope>NUCLEOTIDE SEQUENCE [LARGE SCALE GENOMIC DNA]</scope>
    <source>
        <strain evidence="2 3">CBS 114.51</strain>
    </source>
</reference>
<protein>
    <submittedName>
        <fullName evidence="2">Uncharacterized protein</fullName>
    </submittedName>
</protein>
<sequence length="250" mass="27925">MIAKDEEISIQARAMRSYMSNSSSDRLICRPRHSCTPTEPHSSQEVKPRHYDCLPRKVSEKDDRDTSGGSLPAFSRPPFAIPSAARAWIPSPPILPSSTDIKSTGYDTVAFEPYRTLRQLRGQDIIPHRDRFQGLLPLLLKCSSIRSWSPSMSSAHGPGQTVDCTANFSPPIPRCRGNSAFETAALECERGWLLDPFFRAHFSPVMEGILERTEDQHVHFVEPEDFGLVVELAKQVVQRGFTRVSSTGSI</sequence>
<dbReference type="OrthoDB" id="5422863at2759"/>
<evidence type="ECO:0000313" key="3">
    <source>
        <dbReference type="Proteomes" id="UP000249497"/>
    </source>
</evidence>
<name>A0A8T8XFZ1_ASPJA</name>
<feature type="compositionally biased region" description="Basic and acidic residues" evidence="1">
    <location>
        <begin position="42"/>
        <end position="66"/>
    </location>
</feature>
<dbReference type="GeneID" id="37176853"/>